<evidence type="ECO:0000256" key="1">
    <source>
        <dbReference type="SAM" id="MobiDB-lite"/>
    </source>
</evidence>
<protein>
    <submittedName>
        <fullName evidence="2">Uncharacterized protein</fullName>
    </submittedName>
</protein>
<sequence length="294" mass="33163">MTQPRWGWAPWCSTTQGSGLRPQPKVYVTQPLRGKKRSESNLSPFLDVSEKQGFRIPKCRTKKGRRWEHRSQEAALLPRGGILFCNYSATIDTAARMFGFNWRAIAVSRKFMGSSMPSLASRSRQSAWRDDGSGCFWRSGKNLPLPSSRQSCRDPAPKAAARWLGELAFRQMAGSIRRRVLALGLRALACYLTRPSRNQKDCQKYVWLGSSGASPQSAACDFRGLAPLDPSHPCSKFLMRFVQNFTDEGLHPLLTTYTLSQPGKSGTKKVDERVHFLRFSNLLIVLSRIFRESD</sequence>
<gene>
    <name evidence="2" type="ORF">BECKDK2373B_GA0170837_10893</name>
</gene>
<accession>A0A450T0J9</accession>
<evidence type="ECO:0000313" key="2">
    <source>
        <dbReference type="EMBL" id="VFJ60044.1"/>
    </source>
</evidence>
<organism evidence="2">
    <name type="scientific">Candidatus Kentrum sp. DK</name>
    <dbReference type="NCBI Taxonomy" id="2126562"/>
    <lineage>
        <taxon>Bacteria</taxon>
        <taxon>Pseudomonadati</taxon>
        <taxon>Pseudomonadota</taxon>
        <taxon>Gammaproteobacteria</taxon>
        <taxon>Candidatus Kentrum</taxon>
    </lineage>
</organism>
<dbReference type="AlphaFoldDB" id="A0A450T0J9"/>
<dbReference type="EMBL" id="CAADEX010000089">
    <property type="protein sequence ID" value="VFJ60044.1"/>
    <property type="molecule type" value="Genomic_DNA"/>
</dbReference>
<name>A0A450T0J9_9GAMM</name>
<feature type="region of interest" description="Disordered" evidence="1">
    <location>
        <begin position="1"/>
        <end position="20"/>
    </location>
</feature>
<proteinExistence type="predicted"/>
<reference evidence="2" key="1">
    <citation type="submission" date="2019-02" db="EMBL/GenBank/DDBJ databases">
        <authorList>
            <person name="Gruber-Vodicka R. H."/>
            <person name="Seah K. B. B."/>
        </authorList>
    </citation>
    <scope>NUCLEOTIDE SEQUENCE</scope>
    <source>
        <strain evidence="2">BECK_DK47</strain>
    </source>
</reference>